<evidence type="ECO:0000313" key="1">
    <source>
        <dbReference type="EMBL" id="RSO56361.1"/>
    </source>
</evidence>
<dbReference type="Proteomes" id="UP000276905">
    <property type="component" value="Unassembled WGS sequence"/>
</dbReference>
<dbReference type="AlphaFoldDB" id="A0A429JYZ2"/>
<accession>A0A429JYZ2</accession>
<evidence type="ECO:0000313" key="2">
    <source>
        <dbReference type="Proteomes" id="UP000276905"/>
    </source>
</evidence>
<dbReference type="EMBL" id="RFES01000007">
    <property type="protein sequence ID" value="RSO56361.1"/>
    <property type="molecule type" value="Genomic_DNA"/>
</dbReference>
<organism evidence="1 2">
    <name type="scientific">Acinetobacter lactucae</name>
    <dbReference type="NCBI Taxonomy" id="1785128"/>
    <lineage>
        <taxon>Bacteria</taxon>
        <taxon>Pseudomonadati</taxon>
        <taxon>Pseudomonadota</taxon>
        <taxon>Gammaproteobacteria</taxon>
        <taxon>Moraxellales</taxon>
        <taxon>Moraxellaceae</taxon>
        <taxon>Acinetobacter</taxon>
        <taxon>Acinetobacter calcoaceticus/baumannii complex</taxon>
    </lineage>
</organism>
<gene>
    <name evidence="1" type="ORF">EA756_11750</name>
</gene>
<proteinExistence type="predicted"/>
<sequence>MSVIAQLQPTLMDLAARYGQTPESAVIEILSASNELLDDMVWVEANDGSGHKTTIRTGLPKGAWRLLNYGVPAEKSATAAVRDTCGLLESYSEVDKQLYDMEQNPQEWRASEDAAFVEGMSQTMGETLIYGNARDTPAAFTGFAPRFNDINQTSPANKRNILDAGGTGNNNTSIWFVVWHKDTVHGIYPKGTKAGLQIRNLGEVTDKDQNGLMHQVLRTHFVWNAGVTVRDWRAVVRIANIDVVALTKDASAGADLFDLLAQAAELLPRKTSGRIAIYANRTISSFLRRQSVNNKNVRITVEEQGGRSVTKFDGMPIRRVDSILNTESRVV</sequence>
<name>A0A429JYZ2_9GAMM</name>
<dbReference type="NCBIfam" id="NF045672">
    <property type="entry name" value="MCP_gp7_epsi_15"/>
    <property type="match status" value="1"/>
</dbReference>
<comment type="caution">
    <text evidence="1">The sequence shown here is derived from an EMBL/GenBank/DDBJ whole genome shotgun (WGS) entry which is preliminary data.</text>
</comment>
<protein>
    <recommendedName>
        <fullName evidence="3">Phage capsid protein</fullName>
    </recommendedName>
</protein>
<evidence type="ECO:0008006" key="3">
    <source>
        <dbReference type="Google" id="ProtNLM"/>
    </source>
</evidence>
<dbReference type="InterPro" id="IPR048813">
    <property type="entry name" value="GP7-like"/>
</dbReference>
<reference evidence="1 2" key="1">
    <citation type="submission" date="2018-10" db="EMBL/GenBank/DDBJ databases">
        <title>GWAS and RNA-Seq identify cryptic mechanisms of antimicrobial resistance in Acinetobacter baumannii.</title>
        <authorList>
            <person name="Sahl J.W."/>
        </authorList>
    </citation>
    <scope>NUCLEOTIDE SEQUENCE [LARGE SCALE GENOMIC DNA]</scope>
    <source>
        <strain evidence="1 2">TG41018</strain>
    </source>
</reference>
<dbReference type="RefSeq" id="WP_125699193.1">
    <property type="nucleotide sequence ID" value="NZ_RFES01000007.1"/>
</dbReference>
<dbReference type="Pfam" id="PF20911">
    <property type="entry name" value="GP7"/>
    <property type="match status" value="1"/>
</dbReference>